<protein>
    <submittedName>
        <fullName evidence="1">Uncharacterized protein</fullName>
    </submittedName>
</protein>
<dbReference type="KEGG" id="bgt:106066922"/>
<dbReference type="SUPFAM" id="SSF50494">
    <property type="entry name" value="Trypsin-like serine proteases"/>
    <property type="match status" value="1"/>
</dbReference>
<name>A0A2C9KZR4_BIOGL</name>
<dbReference type="VEuPathDB" id="VectorBase:BGLB025302"/>
<dbReference type="EnsemblMetazoa" id="BGLB025302-RA">
    <property type="protein sequence ID" value="BGLB025302-PA"/>
    <property type="gene ID" value="BGLB025302"/>
</dbReference>
<accession>A0A2C9KZR4</accession>
<organism evidence="1 2">
    <name type="scientific">Biomphalaria glabrata</name>
    <name type="common">Bloodfluke planorb</name>
    <name type="synonym">Freshwater snail</name>
    <dbReference type="NCBI Taxonomy" id="6526"/>
    <lineage>
        <taxon>Eukaryota</taxon>
        <taxon>Metazoa</taxon>
        <taxon>Spiralia</taxon>
        <taxon>Lophotrochozoa</taxon>
        <taxon>Mollusca</taxon>
        <taxon>Gastropoda</taxon>
        <taxon>Heterobranchia</taxon>
        <taxon>Euthyneura</taxon>
        <taxon>Panpulmonata</taxon>
        <taxon>Hygrophila</taxon>
        <taxon>Lymnaeoidea</taxon>
        <taxon>Planorbidae</taxon>
        <taxon>Biomphalaria</taxon>
    </lineage>
</organism>
<sequence length="315" mass="36140">MNTIEDTEEADVLRDLNDTHETEEFENDDEDAARKFENCSKNPGHDTFITLETFSQDHLPESHRSKVLYDCVKALAQMTVKISVKLVSSGRPRYHNSREYPYGKRHGSKIVRNGSGRIDFLAWHRDEKDLCPCSMCQESTSPSKTWMEIRVMTAKHVVFDDQEAKKASCKLFYDDAGSPEVVVSGFGVYYEDMEKDRCLFKCATCEESLMQTLNANMDHFVQIWEKAHNKYKHHQAKRKLICIVSHPHGHYKRVTVGHLDRARRSGQLYRQFFYSTPTCPGTSGAAVFVIGHSENLFYQHIHSGSDGLNFSGLAW</sequence>
<dbReference type="RefSeq" id="XP_013081478.2">
    <property type="nucleotide sequence ID" value="XM_013226024.2"/>
</dbReference>
<dbReference type="Proteomes" id="UP000076420">
    <property type="component" value="Unassembled WGS sequence"/>
</dbReference>
<gene>
    <name evidence="1" type="primary">106066922</name>
</gene>
<dbReference type="OrthoDB" id="10402218at2759"/>
<dbReference type="VEuPathDB" id="VectorBase:BGLAX_051438"/>
<reference evidence="1" key="1">
    <citation type="submission" date="2020-05" db="UniProtKB">
        <authorList>
            <consortium name="EnsemblMetazoa"/>
        </authorList>
    </citation>
    <scope>IDENTIFICATION</scope>
    <source>
        <strain evidence="1">BB02</strain>
    </source>
</reference>
<evidence type="ECO:0000313" key="2">
    <source>
        <dbReference type="Proteomes" id="UP000076420"/>
    </source>
</evidence>
<proteinExistence type="predicted"/>
<dbReference type="AlphaFoldDB" id="A0A2C9KZR4"/>
<dbReference type="InterPro" id="IPR009003">
    <property type="entry name" value="Peptidase_S1_PA"/>
</dbReference>
<evidence type="ECO:0000313" key="1">
    <source>
        <dbReference type="EnsemblMetazoa" id="BGLB025302-PA"/>
    </source>
</evidence>